<proteinExistence type="predicted"/>
<organism evidence="2 3">
    <name type="scientific">Stephania cephalantha</name>
    <dbReference type="NCBI Taxonomy" id="152367"/>
    <lineage>
        <taxon>Eukaryota</taxon>
        <taxon>Viridiplantae</taxon>
        <taxon>Streptophyta</taxon>
        <taxon>Embryophyta</taxon>
        <taxon>Tracheophyta</taxon>
        <taxon>Spermatophyta</taxon>
        <taxon>Magnoliopsida</taxon>
        <taxon>Ranunculales</taxon>
        <taxon>Menispermaceae</taxon>
        <taxon>Menispermoideae</taxon>
        <taxon>Cissampelideae</taxon>
        <taxon>Stephania</taxon>
    </lineage>
</organism>
<dbReference type="Proteomes" id="UP001419268">
    <property type="component" value="Unassembled WGS sequence"/>
</dbReference>
<name>A0AAP0Q8E4_9MAGN</name>
<gene>
    <name evidence="2" type="ORF">Scep_002062</name>
</gene>
<sequence length="191" mass="20613">MARPYSCQGAALLVPKELAKVRPCSCQGAALLVPKESALLIPRIATVPVPRNVPRSSRASAKAPLCSPPRNVPKNVPRNVPRSNRARAKARAKQSLLRHAVHRAPAADLSMARWSSVPLSLPLVRAIAAAGHSRCRLPGATAPGRLTSCWSVRAACCPHCPSKPRARAVPLLEPRRPQRRRVCSRRSSPLL</sequence>
<dbReference type="EMBL" id="JBBNAG010000001">
    <property type="protein sequence ID" value="KAK9166871.1"/>
    <property type="molecule type" value="Genomic_DNA"/>
</dbReference>
<evidence type="ECO:0000313" key="2">
    <source>
        <dbReference type="EMBL" id="KAK9166871.1"/>
    </source>
</evidence>
<comment type="caution">
    <text evidence="2">The sequence shown here is derived from an EMBL/GenBank/DDBJ whole genome shotgun (WGS) entry which is preliminary data.</text>
</comment>
<keyword evidence="3" id="KW-1185">Reference proteome</keyword>
<feature type="compositionally biased region" description="Low complexity" evidence="1">
    <location>
        <begin position="72"/>
        <end position="83"/>
    </location>
</feature>
<evidence type="ECO:0000256" key="1">
    <source>
        <dbReference type="SAM" id="MobiDB-lite"/>
    </source>
</evidence>
<accession>A0AAP0Q8E4</accession>
<protein>
    <submittedName>
        <fullName evidence="2">Uncharacterized protein</fullName>
    </submittedName>
</protein>
<evidence type="ECO:0000313" key="3">
    <source>
        <dbReference type="Proteomes" id="UP001419268"/>
    </source>
</evidence>
<reference evidence="2 3" key="1">
    <citation type="submission" date="2024-01" db="EMBL/GenBank/DDBJ databases">
        <title>Genome assemblies of Stephania.</title>
        <authorList>
            <person name="Yang L."/>
        </authorList>
    </citation>
    <scope>NUCLEOTIDE SEQUENCE [LARGE SCALE GENOMIC DNA]</scope>
    <source>
        <strain evidence="2">JXDWG</strain>
        <tissue evidence="2">Leaf</tissue>
    </source>
</reference>
<feature type="region of interest" description="Disordered" evidence="1">
    <location>
        <begin position="52"/>
        <end position="85"/>
    </location>
</feature>
<dbReference type="AlphaFoldDB" id="A0AAP0Q8E4"/>